<dbReference type="Proteomes" id="UP000177625">
    <property type="component" value="Unassembled WGS sequence"/>
</dbReference>
<organism evidence="3 4">
    <name type="scientific">Rhynchosporium secalis</name>
    <name type="common">Barley scald fungus</name>
    <dbReference type="NCBI Taxonomy" id="38038"/>
    <lineage>
        <taxon>Eukaryota</taxon>
        <taxon>Fungi</taxon>
        <taxon>Dikarya</taxon>
        <taxon>Ascomycota</taxon>
        <taxon>Pezizomycotina</taxon>
        <taxon>Leotiomycetes</taxon>
        <taxon>Helotiales</taxon>
        <taxon>Ploettnerulaceae</taxon>
        <taxon>Rhynchosporium</taxon>
    </lineage>
</organism>
<name>A0A1E1MUX6_RHYSE</name>
<feature type="domain" description="Xylanolytic transcriptional activator regulatory" evidence="2">
    <location>
        <begin position="26"/>
        <end position="85"/>
    </location>
</feature>
<dbReference type="InterPro" id="IPR007219">
    <property type="entry name" value="XnlR_reg_dom"/>
</dbReference>
<dbReference type="GO" id="GO:0006351">
    <property type="term" value="P:DNA-templated transcription"/>
    <property type="evidence" value="ECO:0007669"/>
    <property type="project" value="InterPro"/>
</dbReference>
<dbReference type="EMBL" id="FJVC01000645">
    <property type="protein sequence ID" value="CZT52880.1"/>
    <property type="molecule type" value="Genomic_DNA"/>
</dbReference>
<reference evidence="4" key="1">
    <citation type="submission" date="2016-03" db="EMBL/GenBank/DDBJ databases">
        <authorList>
            <person name="Guldener U."/>
        </authorList>
    </citation>
    <scope>NUCLEOTIDE SEQUENCE [LARGE SCALE GENOMIC DNA]</scope>
</reference>
<protein>
    <recommendedName>
        <fullName evidence="2">Xylanolytic transcriptional activator regulatory domain-containing protein</fullName>
    </recommendedName>
</protein>
<dbReference type="GO" id="GO:0008270">
    <property type="term" value="F:zinc ion binding"/>
    <property type="evidence" value="ECO:0007669"/>
    <property type="project" value="InterPro"/>
</dbReference>
<evidence type="ECO:0000259" key="2">
    <source>
        <dbReference type="Pfam" id="PF04082"/>
    </source>
</evidence>
<dbReference type="CDD" id="cd12148">
    <property type="entry name" value="fungal_TF_MHR"/>
    <property type="match status" value="1"/>
</dbReference>
<evidence type="ECO:0000313" key="4">
    <source>
        <dbReference type="Proteomes" id="UP000177625"/>
    </source>
</evidence>
<evidence type="ECO:0000256" key="1">
    <source>
        <dbReference type="ARBA" id="ARBA00023242"/>
    </source>
</evidence>
<keyword evidence="4" id="KW-1185">Reference proteome</keyword>
<accession>A0A1E1MUX6</accession>
<evidence type="ECO:0000313" key="3">
    <source>
        <dbReference type="EMBL" id="CZT52880.1"/>
    </source>
</evidence>
<sequence>MPVAVTGMDAVKDISGQDLFDKAERLMSIFEMSRGNENQSIFYSGESVRMAIEIGLYLHRSSAQLPQIELEVRSATIWGAFALDK</sequence>
<dbReference type="GO" id="GO:0003677">
    <property type="term" value="F:DNA binding"/>
    <property type="evidence" value="ECO:0007669"/>
    <property type="project" value="InterPro"/>
</dbReference>
<dbReference type="AlphaFoldDB" id="A0A1E1MUX6"/>
<proteinExistence type="predicted"/>
<dbReference type="Pfam" id="PF04082">
    <property type="entry name" value="Fungal_trans"/>
    <property type="match status" value="1"/>
</dbReference>
<keyword evidence="1" id="KW-0539">Nucleus</keyword>
<gene>
    <name evidence="3" type="ORF">RSE6_14281</name>
</gene>